<sequence length="161" mass="19022">GYQGRNGLEGMVIWLSEMRRRWPEARCITQGEFGMLWREQFKNNDNLNYRFVQRGTGICGSDPEMEIRWFMNKDFRLALLRDFKANTPEQLIDFTRYDLEANEPADPKPDQHSRNWSLMNRLNQKGIRPQDKPMAIGQLNASEQAIIKRRFPELIEGNSEK</sequence>
<dbReference type="Pfam" id="PF12979">
    <property type="entry name" value="DUF3863"/>
    <property type="match status" value="1"/>
</dbReference>
<evidence type="ECO:0000259" key="2">
    <source>
        <dbReference type="Pfam" id="PF12980"/>
    </source>
</evidence>
<dbReference type="Gene3D" id="3.30.1120.110">
    <property type="match status" value="1"/>
</dbReference>
<comment type="caution">
    <text evidence="3">The sequence shown here is derived from an EMBL/GenBank/DDBJ whole genome shotgun (WGS) entry which is preliminary data.</text>
</comment>
<dbReference type="EMBL" id="BARS01028825">
    <property type="protein sequence ID" value="GAF99620.1"/>
    <property type="molecule type" value="Genomic_DNA"/>
</dbReference>
<evidence type="ECO:0000313" key="3">
    <source>
        <dbReference type="EMBL" id="GAF99620.1"/>
    </source>
</evidence>
<dbReference type="InterPro" id="IPR024335">
    <property type="entry name" value="DUF3864"/>
</dbReference>
<organism evidence="3">
    <name type="scientific">marine sediment metagenome</name>
    <dbReference type="NCBI Taxonomy" id="412755"/>
    <lineage>
        <taxon>unclassified sequences</taxon>
        <taxon>metagenomes</taxon>
        <taxon>ecological metagenomes</taxon>
    </lineage>
</organism>
<gene>
    <name evidence="3" type="ORF">S01H1_45145</name>
</gene>
<dbReference type="Gene3D" id="3.20.20.510">
    <property type="entry name" value="Uncharacterised protein PF12979, DUF3863"/>
    <property type="match status" value="1"/>
</dbReference>
<feature type="domain" description="DUF3864" evidence="2">
    <location>
        <begin position="76"/>
        <end position="154"/>
    </location>
</feature>
<dbReference type="InterPro" id="IPR024334">
    <property type="entry name" value="DUF3863"/>
</dbReference>
<proteinExistence type="predicted"/>
<reference evidence="3" key="1">
    <citation type="journal article" date="2014" name="Front. Microbiol.">
        <title>High frequency of phylogenetically diverse reductive dehalogenase-homologous genes in deep subseafloor sedimentary metagenomes.</title>
        <authorList>
            <person name="Kawai M."/>
            <person name="Futagami T."/>
            <person name="Toyoda A."/>
            <person name="Takaki Y."/>
            <person name="Nishi S."/>
            <person name="Hori S."/>
            <person name="Arai W."/>
            <person name="Tsubouchi T."/>
            <person name="Morono Y."/>
            <person name="Uchiyama I."/>
            <person name="Ito T."/>
            <person name="Fujiyama A."/>
            <person name="Inagaki F."/>
            <person name="Takami H."/>
        </authorList>
    </citation>
    <scope>NUCLEOTIDE SEQUENCE</scope>
    <source>
        <strain evidence="3">Expedition CK06-06</strain>
    </source>
</reference>
<name>X0VGF7_9ZZZZ</name>
<evidence type="ECO:0000259" key="1">
    <source>
        <dbReference type="Pfam" id="PF12979"/>
    </source>
</evidence>
<dbReference type="Pfam" id="PF12980">
    <property type="entry name" value="DUF3864"/>
    <property type="match status" value="1"/>
</dbReference>
<feature type="non-terminal residue" evidence="3">
    <location>
        <position position="1"/>
    </location>
</feature>
<protein>
    <submittedName>
        <fullName evidence="3">Uncharacterized protein</fullName>
    </submittedName>
</protein>
<feature type="domain" description="DUF3863" evidence="1">
    <location>
        <begin position="13"/>
        <end position="71"/>
    </location>
</feature>
<accession>X0VGF7</accession>
<dbReference type="AlphaFoldDB" id="X0VGF7"/>